<evidence type="ECO:0000313" key="2">
    <source>
        <dbReference type="EMBL" id="ARK19859.1"/>
    </source>
</evidence>
<protein>
    <submittedName>
        <fullName evidence="2">Venom protein</fullName>
    </submittedName>
</protein>
<feature type="signal peptide" evidence="1">
    <location>
        <begin position="1"/>
        <end position="16"/>
    </location>
</feature>
<proteinExistence type="evidence at transcript level"/>
<dbReference type="AlphaFoldDB" id="A0A1W6EVX2"/>
<reference evidence="2" key="1">
    <citation type="submission" date="2017-02" db="EMBL/GenBank/DDBJ databases">
        <title>Parasitoid Jewel Wasp Mounts Multi-Pronged Neurochemical Attack to Hijack a Host Brain.</title>
        <authorList>
            <person name="Arvidson R.S."/>
            <person name="Kaiser M."/>
            <person name="Libersat F."/>
            <person name="Adams M.E."/>
        </authorList>
    </citation>
    <scope>NUCLEOTIDE SEQUENCE</scope>
    <source>
        <strain evidence="2">77</strain>
    </source>
</reference>
<feature type="chain" id="PRO_5013003915" evidence="1">
    <location>
        <begin position="17"/>
        <end position="237"/>
    </location>
</feature>
<organism evidence="2">
    <name type="scientific">Ampulex compressa</name>
    <name type="common">Emerald cockroach wasp</name>
    <dbReference type="NCBI Taxonomy" id="860918"/>
    <lineage>
        <taxon>Eukaryota</taxon>
        <taxon>Metazoa</taxon>
        <taxon>Ecdysozoa</taxon>
        <taxon>Arthropoda</taxon>
        <taxon>Hexapoda</taxon>
        <taxon>Insecta</taxon>
        <taxon>Pterygota</taxon>
        <taxon>Neoptera</taxon>
        <taxon>Endopterygota</taxon>
        <taxon>Hymenoptera</taxon>
        <taxon>Apocrita</taxon>
        <taxon>Aculeata</taxon>
        <taxon>Apoidea</taxon>
        <taxon>Ampulicidae</taxon>
        <taxon>Ampulicini</taxon>
        <taxon>Ampulex</taxon>
    </lineage>
</organism>
<keyword evidence="1" id="KW-0732">Signal</keyword>
<sequence>MLKAEIVLWLLASIYGLEIASVVKRDVGVESFNTDHTQGNIQIKVNNLMLESITDWRDIQLFLSIMHKNASLVFETKLMQELHNVRLAVETAHENGTDASYCIEDTENTFVVFQQDVEVKLSECKVVGWKDFTDGYQILSKIRQTGIRAVKEIQNIFQECDRKSLYLNKCYGERAKIARYYVQSFYEKLEFQSAYRKLVFVQMFDKYAICLKTHIDEGIKKVNAFRPISKSCVDGAE</sequence>
<evidence type="ECO:0000256" key="1">
    <source>
        <dbReference type="SAM" id="SignalP"/>
    </source>
</evidence>
<name>A0A1W6EVX2_AMPCP</name>
<accession>A0A1W6EVX2</accession>
<dbReference type="EMBL" id="KY563450">
    <property type="protein sequence ID" value="ARK19859.1"/>
    <property type="molecule type" value="mRNA"/>
</dbReference>